<dbReference type="Proteomes" id="UP000309952">
    <property type="component" value="Chromosome"/>
</dbReference>
<evidence type="ECO:0000313" key="3">
    <source>
        <dbReference type="Proteomes" id="UP000309952"/>
    </source>
</evidence>
<accession>A0A4P1JTZ9</accession>
<proteinExistence type="predicted"/>
<evidence type="ECO:0000256" key="1">
    <source>
        <dbReference type="SAM" id="MobiDB-lite"/>
    </source>
</evidence>
<dbReference type="RefSeq" id="WP_167493264.1">
    <property type="nucleotide sequence ID" value="NZ_LR588407.1"/>
</dbReference>
<evidence type="ECO:0000313" key="2">
    <source>
        <dbReference type="EMBL" id="VTO10659.1"/>
    </source>
</evidence>
<feature type="region of interest" description="Disordered" evidence="1">
    <location>
        <begin position="100"/>
        <end position="183"/>
    </location>
</feature>
<keyword evidence="3" id="KW-1185">Reference proteome</keyword>
<dbReference type="AlphaFoldDB" id="A0A4P1JTZ9"/>
<organism evidence="2 3">
    <name type="scientific">Brevundimonas vancanneytii</name>
    <dbReference type="NCBI Taxonomy" id="1325724"/>
    <lineage>
        <taxon>Bacteria</taxon>
        <taxon>Pseudomonadati</taxon>
        <taxon>Pseudomonadota</taxon>
        <taxon>Alphaproteobacteria</taxon>
        <taxon>Caulobacterales</taxon>
        <taxon>Caulobacteraceae</taxon>
        <taxon>Brevundimonas</taxon>
    </lineage>
</organism>
<sequence length="235" mass="24074">MSGAGQAVQLTAAHVAVAIVAAAGQVGIDAAQVFAPGRGHKKARMMAAAGCCARLGCSKAAAARLFRLEAQRLAPTMLAKAGITLDHMLTVAEALQGAGLTAGHQASPPRPLSPAAEASAPARKSERAAAARKPGRDGRSTDDAAAGGRRRRQPPKAASAARNAKAAAQPQRSAAPAAAARPMAHGVRRLRPMTAKKLRFARWFVAAGWDVEEVADLFDVHDDAMADALEFGVAA</sequence>
<feature type="compositionally biased region" description="Low complexity" evidence="1">
    <location>
        <begin position="155"/>
        <end position="183"/>
    </location>
</feature>
<name>A0A4P1JTZ9_9CAUL</name>
<reference evidence="2 3" key="1">
    <citation type="submission" date="2019-04" db="EMBL/GenBank/DDBJ databases">
        <authorList>
            <consortium name="Pathogen Informatics"/>
        </authorList>
    </citation>
    <scope>NUCLEOTIDE SEQUENCE [LARGE SCALE GENOMIC DNA]</scope>
    <source>
        <strain evidence="2 3">NCTC9239</strain>
    </source>
</reference>
<feature type="compositionally biased region" description="Basic and acidic residues" evidence="1">
    <location>
        <begin position="123"/>
        <end position="142"/>
    </location>
</feature>
<feature type="compositionally biased region" description="Low complexity" evidence="1">
    <location>
        <begin position="113"/>
        <end position="122"/>
    </location>
</feature>
<dbReference type="KEGG" id="bvy:NCTC9239_00093"/>
<dbReference type="EMBL" id="LR588407">
    <property type="protein sequence ID" value="VTO10659.1"/>
    <property type="molecule type" value="Genomic_DNA"/>
</dbReference>
<protein>
    <submittedName>
        <fullName evidence="2">Uncharacterized protein</fullName>
    </submittedName>
</protein>
<gene>
    <name evidence="2" type="ORF">NCTC9239_00093</name>
</gene>